<organism evidence="2 3">
    <name type="scientific">Nesidiocoris tenuis</name>
    <dbReference type="NCBI Taxonomy" id="355587"/>
    <lineage>
        <taxon>Eukaryota</taxon>
        <taxon>Metazoa</taxon>
        <taxon>Ecdysozoa</taxon>
        <taxon>Arthropoda</taxon>
        <taxon>Hexapoda</taxon>
        <taxon>Insecta</taxon>
        <taxon>Pterygota</taxon>
        <taxon>Neoptera</taxon>
        <taxon>Paraneoptera</taxon>
        <taxon>Hemiptera</taxon>
        <taxon>Heteroptera</taxon>
        <taxon>Panheteroptera</taxon>
        <taxon>Cimicomorpha</taxon>
        <taxon>Miridae</taxon>
        <taxon>Dicyphina</taxon>
        <taxon>Nesidiocoris</taxon>
    </lineage>
</organism>
<dbReference type="Proteomes" id="UP000479000">
    <property type="component" value="Unassembled WGS sequence"/>
</dbReference>
<feature type="chain" id="PRO_5026277421" evidence="1">
    <location>
        <begin position="17"/>
        <end position="147"/>
    </location>
</feature>
<dbReference type="AlphaFoldDB" id="A0A6H5FYQ8"/>
<reference evidence="2 3" key="1">
    <citation type="submission" date="2020-02" db="EMBL/GenBank/DDBJ databases">
        <authorList>
            <person name="Ferguson B K."/>
        </authorList>
    </citation>
    <scope>NUCLEOTIDE SEQUENCE [LARGE SCALE GENOMIC DNA]</scope>
</reference>
<proteinExistence type="predicted"/>
<keyword evidence="1" id="KW-0732">Signal</keyword>
<sequence>MILAWVMVGICSTILRNPFAPFKTQCIDLYLRVKCASSSRNTIGYHKSYHTNPTHFGGQSRSRDGRGDGTELKTFIFGPSIHRVDTVLTKKHFSGKHPRKSFYRPFKILQRPGSYATNSSAVNTWIPSDAIAPFDTEDENKLIKIRA</sequence>
<dbReference type="EMBL" id="CADCXU010002625">
    <property type="protein sequence ID" value="CAA9994808.1"/>
    <property type="molecule type" value="Genomic_DNA"/>
</dbReference>
<evidence type="ECO:0000256" key="1">
    <source>
        <dbReference type="SAM" id="SignalP"/>
    </source>
</evidence>
<evidence type="ECO:0000313" key="2">
    <source>
        <dbReference type="EMBL" id="CAA9994808.1"/>
    </source>
</evidence>
<accession>A0A6H5FYQ8</accession>
<feature type="signal peptide" evidence="1">
    <location>
        <begin position="1"/>
        <end position="16"/>
    </location>
</feature>
<name>A0A6H5FYQ8_9HEMI</name>
<feature type="non-terminal residue" evidence="2">
    <location>
        <position position="147"/>
    </location>
</feature>
<gene>
    <name evidence="2" type="ORF">NTEN_LOCUS1624</name>
</gene>
<evidence type="ECO:0000313" key="3">
    <source>
        <dbReference type="Proteomes" id="UP000479000"/>
    </source>
</evidence>
<keyword evidence="3" id="KW-1185">Reference proteome</keyword>
<protein>
    <submittedName>
        <fullName evidence="2">Uncharacterized protein</fullName>
    </submittedName>
</protein>